<feature type="chain" id="PRO_5031272893" evidence="1">
    <location>
        <begin position="29"/>
        <end position="153"/>
    </location>
</feature>
<dbReference type="Proteomes" id="UP000466388">
    <property type="component" value="Unassembled WGS sequence"/>
</dbReference>
<sequence>MNNKLFRGTLAVAVGLTMLGGSAVPANAASWHKGTPTDVRGWWHTKAKKSHDYGSKYHYYYEYFHITKYRITDTYIQSDSYPVTYLKYRKAKDFPRYYTIRGRVKGMEGKFSYDFQRISSKHMTLWSKTGPTLGTALYKFSGKISKHVYYPYP</sequence>
<evidence type="ECO:0000313" key="3">
    <source>
        <dbReference type="Proteomes" id="UP000466388"/>
    </source>
</evidence>
<gene>
    <name evidence="2" type="ORF">GM612_03815</name>
</gene>
<name>A0A7X3C2S8_9LACO</name>
<feature type="signal peptide" evidence="1">
    <location>
        <begin position="1"/>
        <end position="28"/>
    </location>
</feature>
<comment type="caution">
    <text evidence="2">The sequence shown here is derived from an EMBL/GenBank/DDBJ whole genome shotgun (WGS) entry which is preliminary data.</text>
</comment>
<reference evidence="2 3" key="1">
    <citation type="submission" date="2019-11" db="EMBL/GenBank/DDBJ databases">
        <title>Lactobacillus sp. nov. CRM56-3, isolated from fermented tea leaves.</title>
        <authorList>
            <person name="Phuengjayaem S."/>
            <person name="Tanasupawat S."/>
        </authorList>
    </citation>
    <scope>NUCLEOTIDE SEQUENCE [LARGE SCALE GENOMIC DNA]</scope>
    <source>
        <strain evidence="2 3">CRM56-3</strain>
    </source>
</reference>
<keyword evidence="3" id="KW-1185">Reference proteome</keyword>
<accession>A0A7X3C2S8</accession>
<organism evidence="2 3">
    <name type="scientific">Secundilactobacillus folii</name>
    <dbReference type="NCBI Taxonomy" id="2678357"/>
    <lineage>
        <taxon>Bacteria</taxon>
        <taxon>Bacillati</taxon>
        <taxon>Bacillota</taxon>
        <taxon>Bacilli</taxon>
        <taxon>Lactobacillales</taxon>
        <taxon>Lactobacillaceae</taxon>
        <taxon>Secundilactobacillus</taxon>
    </lineage>
</organism>
<protein>
    <submittedName>
        <fullName evidence="2">Uncharacterized protein</fullName>
    </submittedName>
</protein>
<proteinExistence type="predicted"/>
<evidence type="ECO:0000313" key="2">
    <source>
        <dbReference type="EMBL" id="MTV81782.1"/>
    </source>
</evidence>
<dbReference type="RefSeq" id="WP_155431060.1">
    <property type="nucleotide sequence ID" value="NZ_WNJO01000003.1"/>
</dbReference>
<dbReference type="AlphaFoldDB" id="A0A7X3C2S8"/>
<keyword evidence="1" id="KW-0732">Signal</keyword>
<evidence type="ECO:0000256" key="1">
    <source>
        <dbReference type="SAM" id="SignalP"/>
    </source>
</evidence>
<dbReference type="EMBL" id="WNJO01000003">
    <property type="protein sequence ID" value="MTV81782.1"/>
    <property type="molecule type" value="Genomic_DNA"/>
</dbReference>